<feature type="compositionally biased region" description="Acidic residues" evidence="1">
    <location>
        <begin position="16"/>
        <end position="25"/>
    </location>
</feature>
<dbReference type="Proteomes" id="UP000016922">
    <property type="component" value="Unassembled WGS sequence"/>
</dbReference>
<gene>
    <name evidence="2" type="ORF">GLAREA_09063</name>
</gene>
<feature type="compositionally biased region" description="Basic and acidic residues" evidence="1">
    <location>
        <begin position="213"/>
        <end position="223"/>
    </location>
</feature>
<feature type="compositionally biased region" description="Basic and acidic residues" evidence="1">
    <location>
        <begin position="352"/>
        <end position="363"/>
    </location>
</feature>
<feature type="compositionally biased region" description="Basic and acidic residues" evidence="1">
    <location>
        <begin position="174"/>
        <end position="204"/>
    </location>
</feature>
<feature type="compositionally biased region" description="Basic and acidic residues" evidence="1">
    <location>
        <begin position="27"/>
        <end position="36"/>
    </location>
</feature>
<feature type="region of interest" description="Disordered" evidence="1">
    <location>
        <begin position="109"/>
        <end position="363"/>
    </location>
</feature>
<dbReference type="HOGENOM" id="CLU_763019_0_0_1"/>
<organism evidence="2 3">
    <name type="scientific">Glarea lozoyensis (strain ATCC 20868 / MF5171)</name>
    <dbReference type="NCBI Taxonomy" id="1116229"/>
    <lineage>
        <taxon>Eukaryota</taxon>
        <taxon>Fungi</taxon>
        <taxon>Dikarya</taxon>
        <taxon>Ascomycota</taxon>
        <taxon>Pezizomycotina</taxon>
        <taxon>Leotiomycetes</taxon>
        <taxon>Helotiales</taxon>
        <taxon>Helotiaceae</taxon>
        <taxon>Glarea</taxon>
    </lineage>
</organism>
<name>S3DGT0_GLAL2</name>
<evidence type="ECO:0000313" key="2">
    <source>
        <dbReference type="EMBL" id="EPE36900.1"/>
    </source>
</evidence>
<evidence type="ECO:0000313" key="3">
    <source>
        <dbReference type="Proteomes" id="UP000016922"/>
    </source>
</evidence>
<feature type="compositionally biased region" description="Basic and acidic residues" evidence="1">
    <location>
        <begin position="125"/>
        <end position="158"/>
    </location>
</feature>
<reference evidence="2 3" key="1">
    <citation type="journal article" date="2013" name="BMC Genomics">
        <title>Genomics-driven discovery of the pneumocandin biosynthetic gene cluster in the fungus Glarea lozoyensis.</title>
        <authorList>
            <person name="Chen L."/>
            <person name="Yue Q."/>
            <person name="Zhang X."/>
            <person name="Xiang M."/>
            <person name="Wang C."/>
            <person name="Li S."/>
            <person name="Che Y."/>
            <person name="Ortiz-Lopez F.J."/>
            <person name="Bills G.F."/>
            <person name="Liu X."/>
            <person name="An Z."/>
        </authorList>
    </citation>
    <scope>NUCLEOTIDE SEQUENCE [LARGE SCALE GENOMIC DNA]</scope>
    <source>
        <strain evidence="3">ATCC 20868 / MF5171</strain>
    </source>
</reference>
<dbReference type="AlphaFoldDB" id="S3DGT0"/>
<accession>S3DGT0</accession>
<sequence length="363" mass="42654">MPRYPPIPEQPALYTVDDDEPDTIEVDNPRDFGGKTHVTRDDLTEFYISEGCSRKQAIKKADLEFEARAPNYGLWGANVAGPSDYNIAGGRHHSEASRIKAQVWEAANNIVNDEKSYSRGYSPSDSDREYSKPYYPEDHKRSDVHKSRSHPQDYEKKTYGTRYYPDEFPSSHSASDKYREARPRKSHSTSEEPRVHHVDREPSWAKESTSYPRAERARAERDHHRSSRARSPSPPRRTRTHRREEEYEPSRSRSERDTFDDFYQRHAEGKPKHVYETREGIKITVIPDEEPRRRRSEAKYGSPLPKRSSRYEDTPLPKRSSSSRYEDYEPEPESYRGSYHERPSFDIPLRPATREHRPRYDGY</sequence>
<dbReference type="OMA" id="RRSEAKY"/>
<evidence type="ECO:0000256" key="1">
    <source>
        <dbReference type="SAM" id="MobiDB-lite"/>
    </source>
</evidence>
<dbReference type="KEGG" id="glz:GLAREA_09063"/>
<dbReference type="EMBL" id="KE145352">
    <property type="protein sequence ID" value="EPE36900.1"/>
    <property type="molecule type" value="Genomic_DNA"/>
</dbReference>
<keyword evidence="3" id="KW-1185">Reference proteome</keyword>
<dbReference type="OrthoDB" id="10533871at2759"/>
<dbReference type="RefSeq" id="XP_008076215.1">
    <property type="nucleotide sequence ID" value="XM_008078024.1"/>
</dbReference>
<protein>
    <submittedName>
        <fullName evidence="2">Uncharacterized protein</fullName>
    </submittedName>
</protein>
<feature type="region of interest" description="Disordered" evidence="1">
    <location>
        <begin position="1"/>
        <end position="36"/>
    </location>
</feature>
<feature type="compositionally biased region" description="Basic and acidic residues" evidence="1">
    <location>
        <begin position="242"/>
        <end position="281"/>
    </location>
</feature>
<proteinExistence type="predicted"/>
<dbReference type="GeneID" id="19468111"/>